<dbReference type="Proteomes" id="UP000070366">
    <property type="component" value="Unassembled WGS sequence"/>
</dbReference>
<organism evidence="1 2">
    <name type="scientific">Christensenella minuta</name>
    <dbReference type="NCBI Taxonomy" id="626937"/>
    <lineage>
        <taxon>Bacteria</taxon>
        <taxon>Bacillati</taxon>
        <taxon>Bacillota</taxon>
        <taxon>Clostridia</taxon>
        <taxon>Christensenellales</taxon>
        <taxon>Christensenellaceae</taxon>
        <taxon>Christensenella</taxon>
    </lineage>
</organism>
<dbReference type="KEGG" id="cmiu:B1H56_08735"/>
<accession>A0A136Q3E5</accession>
<dbReference type="RefSeq" id="WP_066522390.1">
    <property type="nucleotide sequence ID" value="NZ_CABMOF010000008.1"/>
</dbReference>
<keyword evidence="2" id="KW-1185">Reference proteome</keyword>
<reference evidence="1 2" key="1">
    <citation type="submission" date="2016-02" db="EMBL/GenBank/DDBJ databases">
        <authorList>
            <person name="Wen L."/>
            <person name="He K."/>
            <person name="Yang H."/>
        </authorList>
    </citation>
    <scope>NUCLEOTIDE SEQUENCE [LARGE SCALE GENOMIC DNA]</scope>
    <source>
        <strain evidence="1 2">DSM 22607</strain>
    </source>
</reference>
<dbReference type="STRING" id="626937.HMPREF3293_01807"/>
<dbReference type="AlphaFoldDB" id="A0A136Q3E5"/>
<name>A0A136Q3E5_9FIRM</name>
<dbReference type="EMBL" id="LSZW01000062">
    <property type="protein sequence ID" value="KXK65218.1"/>
    <property type="molecule type" value="Genomic_DNA"/>
</dbReference>
<dbReference type="OrthoDB" id="2087971at2"/>
<comment type="caution">
    <text evidence="1">The sequence shown here is derived from an EMBL/GenBank/DDBJ whole genome shotgun (WGS) entry which is preliminary data.</text>
</comment>
<gene>
    <name evidence="1" type="ORF">HMPREF3293_01807</name>
</gene>
<evidence type="ECO:0000313" key="1">
    <source>
        <dbReference type="EMBL" id="KXK65218.1"/>
    </source>
</evidence>
<sequence length="91" mass="10580">MMPWNRRELWMGTSQQEFLRIKNLLAENGIPYDFNVRSTSRPGGRGLGDRSAGMMRAGEGAAQLNAYYIYVHKYEYEKSARMIQKRNNAPY</sequence>
<protein>
    <submittedName>
        <fullName evidence="1">Uncharacterized protein</fullName>
    </submittedName>
</protein>
<proteinExistence type="predicted"/>
<evidence type="ECO:0000313" key="2">
    <source>
        <dbReference type="Proteomes" id="UP000070366"/>
    </source>
</evidence>